<name>A0A2P2MLY2_RHIMU</name>
<protein>
    <submittedName>
        <fullName evidence="1">Uncharacterized protein</fullName>
    </submittedName>
</protein>
<reference evidence="1" key="1">
    <citation type="submission" date="2018-02" db="EMBL/GenBank/DDBJ databases">
        <title>Rhizophora mucronata_Transcriptome.</title>
        <authorList>
            <person name="Meera S.P."/>
            <person name="Sreeshan A."/>
            <person name="Augustine A."/>
        </authorList>
    </citation>
    <scope>NUCLEOTIDE SEQUENCE</scope>
    <source>
        <tissue evidence="1">Leaf</tissue>
    </source>
</reference>
<organism evidence="1">
    <name type="scientific">Rhizophora mucronata</name>
    <name type="common">Asiatic mangrove</name>
    <dbReference type="NCBI Taxonomy" id="61149"/>
    <lineage>
        <taxon>Eukaryota</taxon>
        <taxon>Viridiplantae</taxon>
        <taxon>Streptophyta</taxon>
        <taxon>Embryophyta</taxon>
        <taxon>Tracheophyta</taxon>
        <taxon>Spermatophyta</taxon>
        <taxon>Magnoliopsida</taxon>
        <taxon>eudicotyledons</taxon>
        <taxon>Gunneridae</taxon>
        <taxon>Pentapetalae</taxon>
        <taxon>rosids</taxon>
        <taxon>fabids</taxon>
        <taxon>Malpighiales</taxon>
        <taxon>Rhizophoraceae</taxon>
        <taxon>Rhizophora</taxon>
    </lineage>
</organism>
<evidence type="ECO:0000313" key="1">
    <source>
        <dbReference type="EMBL" id="MBX31217.1"/>
    </source>
</evidence>
<proteinExistence type="predicted"/>
<accession>A0A2P2MLY2</accession>
<dbReference type="EMBL" id="GGEC01050733">
    <property type="protein sequence ID" value="MBX31217.1"/>
    <property type="molecule type" value="Transcribed_RNA"/>
</dbReference>
<sequence length="49" mass="5759">MTMKLVLQRVASQHDDHPSMLHKIKKRCGIFATIHKNLKKQKEDRVGDF</sequence>
<dbReference type="AlphaFoldDB" id="A0A2P2MLY2"/>